<keyword evidence="14" id="KW-1185">Reference proteome</keyword>
<dbReference type="Proteomes" id="UP000006334">
    <property type="component" value="Unassembled WGS sequence"/>
</dbReference>
<dbReference type="Gene3D" id="3.30.470.10">
    <property type="match status" value="1"/>
</dbReference>
<evidence type="ECO:0000256" key="11">
    <source>
        <dbReference type="RuleBase" id="RU004106"/>
    </source>
</evidence>
<evidence type="ECO:0000256" key="8">
    <source>
        <dbReference type="ARBA" id="ARBA00054027"/>
    </source>
</evidence>
<dbReference type="SUPFAM" id="SSF56752">
    <property type="entry name" value="D-aminoacid aminotransferase-like PLP-dependent enzymes"/>
    <property type="match status" value="1"/>
</dbReference>
<dbReference type="GO" id="GO:0005829">
    <property type="term" value="C:cytosol"/>
    <property type="evidence" value="ECO:0007669"/>
    <property type="project" value="TreeGrafter"/>
</dbReference>
<organism evidence="13 14">
    <name type="scientific">Aliiglaciecola lipolytica E3</name>
    <dbReference type="NCBI Taxonomy" id="1127673"/>
    <lineage>
        <taxon>Bacteria</taxon>
        <taxon>Pseudomonadati</taxon>
        <taxon>Pseudomonadota</taxon>
        <taxon>Gammaproteobacteria</taxon>
        <taxon>Alteromonadales</taxon>
        <taxon>Alteromonadaceae</taxon>
        <taxon>Aliiglaciecola</taxon>
    </lineage>
</organism>
<dbReference type="eggNOG" id="COG0115">
    <property type="taxonomic scope" value="Bacteria"/>
</dbReference>
<evidence type="ECO:0000256" key="10">
    <source>
        <dbReference type="ARBA" id="ARBA00080135"/>
    </source>
</evidence>
<evidence type="ECO:0000313" key="13">
    <source>
        <dbReference type="EMBL" id="GAC14607.1"/>
    </source>
</evidence>
<comment type="caution">
    <text evidence="13">The sequence shown here is derived from an EMBL/GenBank/DDBJ whole genome shotgun (WGS) entry which is preliminary data.</text>
</comment>
<dbReference type="GO" id="GO:0008652">
    <property type="term" value="P:amino acid biosynthetic process"/>
    <property type="evidence" value="ECO:0007669"/>
    <property type="project" value="UniProtKB-ARBA"/>
</dbReference>
<evidence type="ECO:0000256" key="12">
    <source>
        <dbReference type="RuleBase" id="RU004516"/>
    </source>
</evidence>
<dbReference type="PROSITE" id="PS00770">
    <property type="entry name" value="AA_TRANSFER_CLASS_4"/>
    <property type="match status" value="1"/>
</dbReference>
<dbReference type="GO" id="GO:0046656">
    <property type="term" value="P:folic acid biosynthetic process"/>
    <property type="evidence" value="ECO:0007669"/>
    <property type="project" value="UniProtKB-KW"/>
</dbReference>
<dbReference type="PANTHER" id="PTHR42743:SF10">
    <property type="entry name" value="D-ALANINE AMINOTRANSFERASE"/>
    <property type="match status" value="1"/>
</dbReference>
<dbReference type="PANTHER" id="PTHR42743">
    <property type="entry name" value="AMINO-ACID AMINOTRANSFERASE"/>
    <property type="match status" value="1"/>
</dbReference>
<dbReference type="InterPro" id="IPR001544">
    <property type="entry name" value="Aminotrans_IV"/>
</dbReference>
<comment type="catalytic activity">
    <reaction evidence="7">
        <text>4-amino-4-deoxychorismate = 4-aminobenzoate + pyruvate + H(+)</text>
        <dbReference type="Rhea" id="RHEA:16201"/>
        <dbReference type="ChEBI" id="CHEBI:15361"/>
        <dbReference type="ChEBI" id="CHEBI:15378"/>
        <dbReference type="ChEBI" id="CHEBI:17836"/>
        <dbReference type="ChEBI" id="CHEBI:58406"/>
        <dbReference type="EC" id="4.1.3.38"/>
    </reaction>
</comment>
<accession>K6Y8S0</accession>
<evidence type="ECO:0000313" key="14">
    <source>
        <dbReference type="Proteomes" id="UP000006334"/>
    </source>
</evidence>
<dbReference type="InterPro" id="IPR036038">
    <property type="entry name" value="Aminotransferase-like"/>
</dbReference>
<evidence type="ECO:0000256" key="7">
    <source>
        <dbReference type="ARBA" id="ARBA00049529"/>
    </source>
</evidence>
<dbReference type="STRING" id="1127673.GLIP_1979"/>
<dbReference type="InterPro" id="IPR043131">
    <property type="entry name" value="BCAT-like_N"/>
</dbReference>
<evidence type="ECO:0000256" key="9">
    <source>
        <dbReference type="ARBA" id="ARBA00069174"/>
    </source>
</evidence>
<dbReference type="EC" id="4.1.3.38" evidence="6"/>
<evidence type="ECO:0000256" key="1">
    <source>
        <dbReference type="ARBA" id="ARBA00001933"/>
    </source>
</evidence>
<reference evidence="13 14" key="1">
    <citation type="journal article" date="2017" name="Antonie Van Leeuwenhoek">
        <title>Rhizobium rhizosphaerae sp. nov., a novel species isolated from rice rhizosphere.</title>
        <authorList>
            <person name="Zhao J.J."/>
            <person name="Zhang J."/>
            <person name="Zhang R.J."/>
            <person name="Zhang C.W."/>
            <person name="Yin H.Q."/>
            <person name="Zhang X.X."/>
        </authorList>
    </citation>
    <scope>NUCLEOTIDE SEQUENCE [LARGE SCALE GENOMIC DNA]</scope>
    <source>
        <strain evidence="13 14">E3</strain>
    </source>
</reference>
<evidence type="ECO:0000256" key="6">
    <source>
        <dbReference type="ARBA" id="ARBA00035676"/>
    </source>
</evidence>
<keyword evidence="3 12" id="KW-0663">Pyridoxal phosphate</keyword>
<gene>
    <name evidence="13" type="primary">dat</name>
    <name evidence="13" type="ORF">GLIP_1979</name>
</gene>
<dbReference type="Gene3D" id="3.20.10.10">
    <property type="entry name" value="D-amino Acid Aminotransferase, subunit A, domain 2"/>
    <property type="match status" value="1"/>
</dbReference>
<keyword evidence="13" id="KW-0032">Aminotransferase</keyword>
<evidence type="ECO:0000256" key="4">
    <source>
        <dbReference type="ARBA" id="ARBA00022909"/>
    </source>
</evidence>
<dbReference type="InterPro" id="IPR050571">
    <property type="entry name" value="Class-IV_PLP-Dep_Aminotrnsfr"/>
</dbReference>
<dbReference type="Pfam" id="PF01063">
    <property type="entry name" value="Aminotran_4"/>
    <property type="match status" value="1"/>
</dbReference>
<dbReference type="FunFam" id="3.20.10.10:FF:000002">
    <property type="entry name" value="D-alanine aminotransferase"/>
    <property type="match status" value="1"/>
</dbReference>
<dbReference type="RefSeq" id="WP_008844423.1">
    <property type="nucleotide sequence ID" value="NZ_BAEN01000038.1"/>
</dbReference>
<proteinExistence type="inferred from homology"/>
<dbReference type="GO" id="GO:0008696">
    <property type="term" value="F:4-amino-4-deoxychorismate lyase activity"/>
    <property type="evidence" value="ECO:0007669"/>
    <property type="project" value="UniProtKB-EC"/>
</dbReference>
<evidence type="ECO:0000256" key="5">
    <source>
        <dbReference type="ARBA" id="ARBA00035633"/>
    </source>
</evidence>
<dbReference type="InterPro" id="IPR018300">
    <property type="entry name" value="Aminotrans_IV_CS"/>
</dbReference>
<evidence type="ECO:0000256" key="3">
    <source>
        <dbReference type="ARBA" id="ARBA00022898"/>
    </source>
</evidence>
<dbReference type="AlphaFoldDB" id="K6Y8S0"/>
<dbReference type="EMBL" id="BAEN01000038">
    <property type="protein sequence ID" value="GAC14607.1"/>
    <property type="molecule type" value="Genomic_DNA"/>
</dbReference>
<keyword evidence="13" id="KW-0808">Transferase</keyword>
<evidence type="ECO:0000256" key="2">
    <source>
        <dbReference type="ARBA" id="ARBA00009320"/>
    </source>
</evidence>
<keyword evidence="4" id="KW-0289">Folate biosynthesis</keyword>
<comment type="function">
    <text evidence="8">Involved in the biosynthesis of p-aminobenzoate (PABA), a precursor of tetrahydrofolate. Converts 4-amino-4-deoxychorismate into 4-aminobenzoate (PABA) and pyruvate.</text>
</comment>
<comment type="pathway">
    <text evidence="5">Cofactor biosynthesis; tetrahydrofolate biosynthesis; 4-aminobenzoate from chorismate: step 2/2.</text>
</comment>
<comment type="similarity">
    <text evidence="2 11">Belongs to the class-IV pyridoxal-phosphate-dependent aminotransferase family.</text>
</comment>
<name>K6Y8S0_9ALTE</name>
<dbReference type="GO" id="GO:0008483">
    <property type="term" value="F:transaminase activity"/>
    <property type="evidence" value="ECO:0007669"/>
    <property type="project" value="UniProtKB-KW"/>
</dbReference>
<protein>
    <recommendedName>
        <fullName evidence="9">Aminodeoxychorismate lyase</fullName>
        <ecNumber evidence="6">4.1.3.38</ecNumber>
    </recommendedName>
    <alternativeName>
        <fullName evidence="10">4-amino-4-deoxychorismate lyase</fullName>
    </alternativeName>
</protein>
<sequence length="287" mass="32445">MSDTTVYLNGTFLPQDEAMISPMDRGFLFGDGIYEVIPVHLRRMIGFKQHIIRLQTGLEAIGIAFDWSEEKWQSVLSKLLGLNKGDNLAIYIQISRGVSQKRQHGFPDNIQPTIFITCYPIKPPTNYLSSASKGLTLISQQDRRWRNCHIKTTSLLGNVLHYQNSQNQQVDECLLYNEQKQVTEASACNVFIVKNNHIYTPPLDSQLLPGITRAIIMDLITAKTTFGLTEKSISLDEARNADELWLTSSTRNIAPAVILDNAKIGDGKVGEVYKQINLLFNKHKFDF</sequence>
<dbReference type="InterPro" id="IPR043132">
    <property type="entry name" value="BCAT-like_C"/>
</dbReference>
<dbReference type="OrthoDB" id="21319at2"/>
<comment type="cofactor">
    <cofactor evidence="1 12">
        <name>pyridoxal 5'-phosphate</name>
        <dbReference type="ChEBI" id="CHEBI:597326"/>
    </cofactor>
</comment>